<evidence type="ECO:0000313" key="2">
    <source>
        <dbReference type="Proteomes" id="UP000613768"/>
    </source>
</evidence>
<organism evidence="1 2">
    <name type="scientific">Pseudomarimonas arenosa</name>
    <dbReference type="NCBI Taxonomy" id="2774145"/>
    <lineage>
        <taxon>Bacteria</taxon>
        <taxon>Pseudomonadati</taxon>
        <taxon>Pseudomonadota</taxon>
        <taxon>Gammaproteobacteria</taxon>
        <taxon>Lysobacterales</taxon>
        <taxon>Lysobacteraceae</taxon>
        <taxon>Pseudomarimonas</taxon>
    </lineage>
</organism>
<reference evidence="1 2" key="1">
    <citation type="submission" date="2020-09" db="EMBL/GenBank/DDBJ databases">
        <title>Pseudoxanthomonas sp. CAU 1598 isolated from sand of Yaerae Beach.</title>
        <authorList>
            <person name="Kim W."/>
        </authorList>
    </citation>
    <scope>NUCLEOTIDE SEQUENCE [LARGE SCALE GENOMIC DNA]</scope>
    <source>
        <strain evidence="1 2">CAU 1598</strain>
    </source>
</reference>
<keyword evidence="2" id="KW-1185">Reference proteome</keyword>
<evidence type="ECO:0000313" key="1">
    <source>
        <dbReference type="EMBL" id="MBD8526712.1"/>
    </source>
</evidence>
<accession>A0AAW3ZNQ3</accession>
<name>A0AAW3ZNQ3_9GAMM</name>
<comment type="caution">
    <text evidence="1">The sequence shown here is derived from an EMBL/GenBank/DDBJ whole genome shotgun (WGS) entry which is preliminary data.</text>
</comment>
<proteinExistence type="predicted"/>
<dbReference type="EMBL" id="JACYTR010000029">
    <property type="protein sequence ID" value="MBD8526712.1"/>
    <property type="molecule type" value="Genomic_DNA"/>
</dbReference>
<sequence>MRALEETSLTTSEWASGLLSIPIREDLSVFVHNLPLDLNAEEASRIARVIEALARDRVRGT</sequence>
<dbReference type="Proteomes" id="UP000613768">
    <property type="component" value="Unassembled WGS sequence"/>
</dbReference>
<gene>
    <name evidence="1" type="ORF">IFO71_13295</name>
</gene>
<dbReference type="AlphaFoldDB" id="A0AAW3ZNQ3"/>
<protein>
    <submittedName>
        <fullName evidence="1">Uncharacterized protein</fullName>
    </submittedName>
</protein>